<comment type="similarity">
    <text evidence="1 4">Belongs to the UPF0677 family.</text>
</comment>
<dbReference type="GO" id="GO:0032259">
    <property type="term" value="P:methylation"/>
    <property type="evidence" value="ECO:0007669"/>
    <property type="project" value="UniProtKB-KW"/>
</dbReference>
<accession>A0A380S6V7</accession>
<evidence type="ECO:0000256" key="3">
    <source>
        <dbReference type="ARBA" id="ARBA00022679"/>
    </source>
</evidence>
<dbReference type="Proteomes" id="UP000255423">
    <property type="component" value="Unassembled WGS sequence"/>
</dbReference>
<evidence type="ECO:0000313" key="6">
    <source>
        <dbReference type="Proteomes" id="UP000255423"/>
    </source>
</evidence>
<evidence type="ECO:0000256" key="2">
    <source>
        <dbReference type="ARBA" id="ARBA00022603"/>
    </source>
</evidence>
<comment type="function">
    <text evidence="4">Exhibits S-adenosyl-L-methionine-dependent methyltransferase activity.</text>
</comment>
<keyword evidence="2 4" id="KW-0489">Methyltransferase</keyword>
<dbReference type="RefSeq" id="WP_109573245.1">
    <property type="nucleotide sequence ID" value="NZ_UHJL01000003.1"/>
</dbReference>
<dbReference type="GO" id="GO:0008168">
    <property type="term" value="F:methyltransferase activity"/>
    <property type="evidence" value="ECO:0007669"/>
    <property type="project" value="UniProtKB-UniRule"/>
</dbReference>
<dbReference type="InterPro" id="IPR029063">
    <property type="entry name" value="SAM-dependent_MTases_sf"/>
</dbReference>
<dbReference type="EC" id="2.1.1.-" evidence="4"/>
<dbReference type="Pfam" id="PF04072">
    <property type="entry name" value="LCM"/>
    <property type="match status" value="1"/>
</dbReference>
<protein>
    <recommendedName>
        <fullName evidence="4">S-adenosyl-L-methionine-dependent methyltransferase</fullName>
        <ecNumber evidence="4">2.1.1.-</ecNumber>
    </recommendedName>
</protein>
<dbReference type="NCBIfam" id="TIGR00027">
    <property type="entry name" value="mthyl_TIGR00027"/>
    <property type="match status" value="1"/>
</dbReference>
<sequence>MISKTALLCALARAVHTHAKSEKIFVDEFAQDFVGLKEYRHARNLARQFLPAKKSKPKDYPAKDFIDQYLLPIILPRNRFAEDIVDAKQKTGDVQYVLLGAGLDSFALRNKSQNVDVFELDLYETQVFKIERTRELFTKRRPKVHFVEIDFNKDSIISRLTNAGFNPKKRSVFSILGVSYYIPIEIFFKTIAEISKIAAPNSAIIFDYYEKERDRADSTTKISRLKQITASCGECMVDGYDPVQVDNLARKSGIQYCHDLSPKDIDDAFFSASTGLSAFEGVHLMYCGL</sequence>
<dbReference type="PANTHER" id="PTHR43619:SF2">
    <property type="entry name" value="S-ADENOSYL-L-METHIONINE-DEPENDENT METHYLTRANSFERASES SUPERFAMILY PROTEIN"/>
    <property type="match status" value="1"/>
</dbReference>
<dbReference type="InterPro" id="IPR011610">
    <property type="entry name" value="SAM_mthyl_Trfase_ML2640-like"/>
</dbReference>
<dbReference type="SUPFAM" id="SSF53335">
    <property type="entry name" value="S-adenosyl-L-methionine-dependent methyltransferases"/>
    <property type="match status" value="1"/>
</dbReference>
<dbReference type="PANTHER" id="PTHR43619">
    <property type="entry name" value="S-ADENOSYL-L-METHIONINE-DEPENDENT METHYLTRANSFERASE YKTD-RELATED"/>
    <property type="match status" value="1"/>
</dbReference>
<evidence type="ECO:0000256" key="1">
    <source>
        <dbReference type="ARBA" id="ARBA00008138"/>
    </source>
</evidence>
<organism evidence="5 6">
    <name type="scientific">Fibrobacter succinogenes</name>
    <name type="common">Bacteroides succinogenes</name>
    <dbReference type="NCBI Taxonomy" id="833"/>
    <lineage>
        <taxon>Bacteria</taxon>
        <taxon>Pseudomonadati</taxon>
        <taxon>Fibrobacterota</taxon>
        <taxon>Fibrobacteria</taxon>
        <taxon>Fibrobacterales</taxon>
        <taxon>Fibrobacteraceae</taxon>
        <taxon>Fibrobacter</taxon>
    </lineage>
</organism>
<keyword evidence="4" id="KW-0949">S-adenosyl-L-methionine</keyword>
<proteinExistence type="inferred from homology"/>
<dbReference type="EMBL" id="UHJL01000003">
    <property type="protein sequence ID" value="SUQ24885.1"/>
    <property type="molecule type" value="Genomic_DNA"/>
</dbReference>
<dbReference type="InterPro" id="IPR007213">
    <property type="entry name" value="Ppm1/Ppm2/Tcmp"/>
</dbReference>
<reference evidence="5 6" key="1">
    <citation type="submission" date="2017-08" db="EMBL/GenBank/DDBJ databases">
        <authorList>
            <person name="de Groot N.N."/>
        </authorList>
    </citation>
    <scope>NUCLEOTIDE SEQUENCE [LARGE SCALE GENOMIC DNA]</scope>
    <source>
        <strain evidence="5 6">HM2</strain>
    </source>
</reference>
<evidence type="ECO:0000313" key="5">
    <source>
        <dbReference type="EMBL" id="SUQ24885.1"/>
    </source>
</evidence>
<dbReference type="Gene3D" id="3.40.50.150">
    <property type="entry name" value="Vaccinia Virus protein VP39"/>
    <property type="match status" value="1"/>
</dbReference>
<gene>
    <name evidence="5" type="ORF">SAMN05661053_2299</name>
</gene>
<keyword evidence="3 5" id="KW-0808">Transferase</keyword>
<evidence type="ECO:0000256" key="4">
    <source>
        <dbReference type="RuleBase" id="RU362030"/>
    </source>
</evidence>
<name>A0A380S6V7_FIBSU</name>
<dbReference type="AlphaFoldDB" id="A0A380S6V7"/>